<dbReference type="InterPro" id="IPR036390">
    <property type="entry name" value="WH_DNA-bd_sf"/>
</dbReference>
<proteinExistence type="inferred from homology"/>
<name>A0A1T4L8C1_9LACT</name>
<keyword evidence="12" id="KW-1185">Reference proteome</keyword>
<dbReference type="InterPro" id="IPR002481">
    <property type="entry name" value="FUR"/>
</dbReference>
<dbReference type="STRING" id="1121925.SAMN02746011_00990"/>
<evidence type="ECO:0000256" key="1">
    <source>
        <dbReference type="ARBA" id="ARBA00004496"/>
    </source>
</evidence>
<feature type="binding site" evidence="9">
    <location>
        <position position="154"/>
    </location>
    <ligand>
        <name>Zn(2+)</name>
        <dbReference type="ChEBI" id="CHEBI:29105"/>
    </ligand>
</feature>
<feature type="binding site" evidence="9">
    <location>
        <position position="117"/>
    </location>
    <ligand>
        <name>Zn(2+)</name>
        <dbReference type="ChEBI" id="CHEBI:29105"/>
    </ligand>
</feature>
<evidence type="ECO:0000313" key="12">
    <source>
        <dbReference type="Proteomes" id="UP000189941"/>
    </source>
</evidence>
<dbReference type="Proteomes" id="UP000189941">
    <property type="component" value="Unassembled WGS sequence"/>
</dbReference>
<dbReference type="AlphaFoldDB" id="A0A1T4L8C1"/>
<evidence type="ECO:0000256" key="10">
    <source>
        <dbReference type="PIRSR" id="PIRSR602481-2"/>
    </source>
</evidence>
<evidence type="ECO:0000256" key="3">
    <source>
        <dbReference type="ARBA" id="ARBA00022490"/>
    </source>
</evidence>
<dbReference type="SUPFAM" id="SSF46785">
    <property type="entry name" value="Winged helix' DNA-binding domain"/>
    <property type="match status" value="1"/>
</dbReference>
<gene>
    <name evidence="11" type="ORF">SAMN02746011_00990</name>
</gene>
<dbReference type="CDD" id="cd07153">
    <property type="entry name" value="Fur_like"/>
    <property type="match status" value="1"/>
</dbReference>
<keyword evidence="4" id="KW-0678">Repressor</keyword>
<keyword evidence="9" id="KW-0479">Metal-binding</keyword>
<feature type="binding site" evidence="10">
    <location>
        <position position="146"/>
    </location>
    <ligand>
        <name>Fe cation</name>
        <dbReference type="ChEBI" id="CHEBI:24875"/>
    </ligand>
</feature>
<feature type="binding site" evidence="10">
    <location>
        <position position="111"/>
    </location>
    <ligand>
        <name>Fe cation</name>
        <dbReference type="ChEBI" id="CHEBI:24875"/>
    </ligand>
</feature>
<keyword evidence="10" id="KW-0408">Iron</keyword>
<dbReference type="GO" id="GO:0008270">
    <property type="term" value="F:zinc ion binding"/>
    <property type="evidence" value="ECO:0007669"/>
    <property type="project" value="TreeGrafter"/>
</dbReference>
<feature type="binding site" evidence="9">
    <location>
        <position position="120"/>
    </location>
    <ligand>
        <name>Zn(2+)</name>
        <dbReference type="ChEBI" id="CHEBI:29105"/>
    </ligand>
</feature>
<evidence type="ECO:0000256" key="4">
    <source>
        <dbReference type="ARBA" id="ARBA00022491"/>
    </source>
</evidence>
<dbReference type="InterPro" id="IPR036388">
    <property type="entry name" value="WH-like_DNA-bd_sf"/>
</dbReference>
<dbReference type="Gene3D" id="1.10.10.10">
    <property type="entry name" value="Winged helix-like DNA-binding domain superfamily/Winged helix DNA-binding domain"/>
    <property type="match status" value="1"/>
</dbReference>
<evidence type="ECO:0000256" key="8">
    <source>
        <dbReference type="ARBA" id="ARBA00023163"/>
    </source>
</evidence>
<comment type="cofactor">
    <cofactor evidence="10">
        <name>Mn(2+)</name>
        <dbReference type="ChEBI" id="CHEBI:29035"/>
    </cofactor>
    <cofactor evidence="10">
        <name>Fe(2+)</name>
        <dbReference type="ChEBI" id="CHEBI:29033"/>
    </cofactor>
    <text evidence="10">Binds 1 Mn(2+) or Fe(2+) ion per subunit.</text>
</comment>
<sequence length="162" mass="19179">MKNHHHCRDHVHYDAREQQSVKEIVADGLKKFKEAGYKKTKKREEILTFFAEENRYISAQDVHQHMVKKYPTMSYNTTYRNLYDFVETGLLEGTEYNQEQMFRISCGADHHHHHFICTNCGIAIPLDACPMDQVTTNLSDVEIEWHRFEIFGKCEKCKHLTN</sequence>
<evidence type="ECO:0000313" key="11">
    <source>
        <dbReference type="EMBL" id="SJZ50883.1"/>
    </source>
</evidence>
<evidence type="ECO:0000256" key="5">
    <source>
        <dbReference type="ARBA" id="ARBA00022833"/>
    </source>
</evidence>
<dbReference type="EMBL" id="FUWO01000007">
    <property type="protein sequence ID" value="SJZ50883.1"/>
    <property type="molecule type" value="Genomic_DNA"/>
</dbReference>
<organism evidence="11 12">
    <name type="scientific">Globicatella sulfidifaciens DSM 15739</name>
    <dbReference type="NCBI Taxonomy" id="1121925"/>
    <lineage>
        <taxon>Bacteria</taxon>
        <taxon>Bacillati</taxon>
        <taxon>Bacillota</taxon>
        <taxon>Bacilli</taxon>
        <taxon>Lactobacillales</taxon>
        <taxon>Aerococcaceae</taxon>
        <taxon>Globicatella</taxon>
    </lineage>
</organism>
<dbReference type="GO" id="GO:0005737">
    <property type="term" value="C:cytoplasm"/>
    <property type="evidence" value="ECO:0007669"/>
    <property type="project" value="UniProtKB-SubCell"/>
</dbReference>
<reference evidence="12" key="1">
    <citation type="submission" date="2017-02" db="EMBL/GenBank/DDBJ databases">
        <authorList>
            <person name="Varghese N."/>
            <person name="Submissions S."/>
        </authorList>
    </citation>
    <scope>NUCLEOTIDE SEQUENCE [LARGE SCALE GENOMIC DNA]</scope>
    <source>
        <strain evidence="12">DSM 15739</strain>
    </source>
</reference>
<comment type="similarity">
    <text evidence="2">Belongs to the Fur family.</text>
</comment>
<dbReference type="Gene3D" id="3.30.1490.190">
    <property type="match status" value="1"/>
</dbReference>
<dbReference type="PANTHER" id="PTHR33202">
    <property type="entry name" value="ZINC UPTAKE REGULATION PROTEIN"/>
    <property type="match status" value="1"/>
</dbReference>
<keyword evidence="3" id="KW-0963">Cytoplasm</keyword>
<dbReference type="RefSeq" id="WP_078755759.1">
    <property type="nucleotide sequence ID" value="NZ_FUWO01000007.1"/>
</dbReference>
<evidence type="ECO:0000256" key="9">
    <source>
        <dbReference type="PIRSR" id="PIRSR602481-1"/>
    </source>
</evidence>
<dbReference type="InterPro" id="IPR043135">
    <property type="entry name" value="Fur_C"/>
</dbReference>
<dbReference type="GO" id="GO:0045892">
    <property type="term" value="P:negative regulation of DNA-templated transcription"/>
    <property type="evidence" value="ECO:0007669"/>
    <property type="project" value="TreeGrafter"/>
</dbReference>
<protein>
    <submittedName>
        <fullName evidence="11">Fur family transcriptional regulator, zinc uptake regulator</fullName>
    </submittedName>
</protein>
<dbReference type="GO" id="GO:1900376">
    <property type="term" value="P:regulation of secondary metabolite biosynthetic process"/>
    <property type="evidence" value="ECO:0007669"/>
    <property type="project" value="TreeGrafter"/>
</dbReference>
<evidence type="ECO:0000256" key="6">
    <source>
        <dbReference type="ARBA" id="ARBA00023015"/>
    </source>
</evidence>
<dbReference type="PANTHER" id="PTHR33202:SF1">
    <property type="entry name" value="FERRIC UPTAKE REGULATION PROTEIN"/>
    <property type="match status" value="1"/>
</dbReference>
<dbReference type="GO" id="GO:0003700">
    <property type="term" value="F:DNA-binding transcription factor activity"/>
    <property type="evidence" value="ECO:0007669"/>
    <property type="project" value="InterPro"/>
</dbReference>
<dbReference type="GO" id="GO:0000976">
    <property type="term" value="F:transcription cis-regulatory region binding"/>
    <property type="evidence" value="ECO:0007669"/>
    <property type="project" value="TreeGrafter"/>
</dbReference>
<accession>A0A1T4L8C1</accession>
<keyword evidence="5 9" id="KW-0862">Zinc</keyword>
<keyword evidence="6" id="KW-0805">Transcription regulation</keyword>
<dbReference type="OrthoDB" id="8659436at2"/>
<evidence type="ECO:0000256" key="2">
    <source>
        <dbReference type="ARBA" id="ARBA00007957"/>
    </source>
</evidence>
<comment type="subcellular location">
    <subcellularLocation>
        <location evidence="1">Cytoplasm</location>
    </subcellularLocation>
</comment>
<keyword evidence="8" id="KW-0804">Transcription</keyword>
<evidence type="ECO:0000256" key="7">
    <source>
        <dbReference type="ARBA" id="ARBA00023125"/>
    </source>
</evidence>
<feature type="binding site" evidence="9">
    <location>
        <position position="157"/>
    </location>
    <ligand>
        <name>Zn(2+)</name>
        <dbReference type="ChEBI" id="CHEBI:29105"/>
    </ligand>
</feature>
<keyword evidence="7" id="KW-0238">DNA-binding</keyword>
<dbReference type="Pfam" id="PF01475">
    <property type="entry name" value="FUR"/>
    <property type="match status" value="1"/>
</dbReference>
<comment type="cofactor">
    <cofactor evidence="9">
        <name>Zn(2+)</name>
        <dbReference type="ChEBI" id="CHEBI:29105"/>
    </cofactor>
    <text evidence="9">Binds 1 zinc ion per subunit.</text>
</comment>